<dbReference type="AlphaFoldDB" id="A0AAV6YAS1"/>
<evidence type="ECO:0000313" key="3">
    <source>
        <dbReference type="Proteomes" id="UP000824782"/>
    </source>
</evidence>
<dbReference type="EMBL" id="WNYA01107647">
    <property type="protein sequence ID" value="KAG8534427.1"/>
    <property type="molecule type" value="Genomic_DNA"/>
</dbReference>
<name>A0AAV6YAS1_ENGPU</name>
<protein>
    <submittedName>
        <fullName evidence="2">Uncharacterized protein</fullName>
    </submittedName>
</protein>
<evidence type="ECO:0000256" key="1">
    <source>
        <dbReference type="SAM" id="MobiDB-lite"/>
    </source>
</evidence>
<accession>A0AAV6YAS1</accession>
<sequence>MQVTGVPIYTETTPNPSGASQYVEGRGGQCPPWYRSWLSGSSDPVLQPVTTHNGRLWYSTRYQQKSVNLLNLINISTQTPAEDEETMVDVSCPETCRGQEGDGPESRHT</sequence>
<feature type="region of interest" description="Disordered" evidence="1">
    <location>
        <begin position="1"/>
        <end position="24"/>
    </location>
</feature>
<comment type="caution">
    <text evidence="2">The sequence shown here is derived from an EMBL/GenBank/DDBJ whole genome shotgun (WGS) entry which is preliminary data.</text>
</comment>
<feature type="compositionally biased region" description="Polar residues" evidence="1">
    <location>
        <begin position="10"/>
        <end position="20"/>
    </location>
</feature>
<organism evidence="2 3">
    <name type="scientific">Engystomops pustulosus</name>
    <name type="common">Tungara frog</name>
    <name type="synonym">Physalaemus pustulosus</name>
    <dbReference type="NCBI Taxonomy" id="76066"/>
    <lineage>
        <taxon>Eukaryota</taxon>
        <taxon>Metazoa</taxon>
        <taxon>Chordata</taxon>
        <taxon>Craniata</taxon>
        <taxon>Vertebrata</taxon>
        <taxon>Euteleostomi</taxon>
        <taxon>Amphibia</taxon>
        <taxon>Batrachia</taxon>
        <taxon>Anura</taxon>
        <taxon>Neobatrachia</taxon>
        <taxon>Hyloidea</taxon>
        <taxon>Leptodactylidae</taxon>
        <taxon>Leiuperinae</taxon>
        <taxon>Engystomops</taxon>
    </lineage>
</organism>
<keyword evidence="3" id="KW-1185">Reference proteome</keyword>
<reference evidence="2" key="1">
    <citation type="thesis" date="2020" institute="ProQuest LLC" country="789 East Eisenhower Parkway, Ann Arbor, MI, USA">
        <title>Comparative Genomics and Chromosome Evolution.</title>
        <authorList>
            <person name="Mudd A.B."/>
        </authorList>
    </citation>
    <scope>NUCLEOTIDE SEQUENCE</scope>
    <source>
        <strain evidence="2">237g6f4</strain>
        <tissue evidence="2">Blood</tissue>
    </source>
</reference>
<proteinExistence type="predicted"/>
<evidence type="ECO:0000313" key="2">
    <source>
        <dbReference type="EMBL" id="KAG8534427.1"/>
    </source>
</evidence>
<gene>
    <name evidence="2" type="ORF">GDO81_019586</name>
</gene>
<dbReference type="Proteomes" id="UP000824782">
    <property type="component" value="Unassembled WGS sequence"/>
</dbReference>